<feature type="domain" description="NAD-dependent epimerase/dehydratase" evidence="1">
    <location>
        <begin position="19"/>
        <end position="228"/>
    </location>
</feature>
<evidence type="ECO:0000259" key="1">
    <source>
        <dbReference type="Pfam" id="PF01370"/>
    </source>
</evidence>
<sequence length="297" mass="30725">MDAVAGTEPVAACLPVRRVLLTGATGRVGARFLPRLKQLGAETRLMVWSPGPGVRRSATMIVGDLADAGACRAAVEGADAVVHIAAAFQGLRPDQSEDVNFQATRQLATAARDAGVRRFVQLSSSLVYADGAGAAAEDTPVRESAAASFPAAKLGAERALSAVRGLESSVLRLAFTYGEGDPHLAEAIGWARRGGTGRMHLVHHADVRQAILCVLSAPELPRRVYNVADDRPVGPAELLAAAPGFAVRGQVEEGAVTETEPGAQPFGRVLAAEAIRQELGFAPGFPSIAAAAEKGAL</sequence>
<dbReference type="EMBL" id="FOWC01000006">
    <property type="protein sequence ID" value="SFP67125.1"/>
    <property type="molecule type" value="Genomic_DNA"/>
</dbReference>
<dbReference type="InterPro" id="IPR001509">
    <property type="entry name" value="Epimerase_deHydtase"/>
</dbReference>
<accession>A0A1I5S8S8</accession>
<dbReference type="InterPro" id="IPR036291">
    <property type="entry name" value="NAD(P)-bd_dom_sf"/>
</dbReference>
<proteinExistence type="predicted"/>
<organism evidence="2 3">
    <name type="scientific">Amycolatopsis rubida</name>
    <dbReference type="NCBI Taxonomy" id="112413"/>
    <lineage>
        <taxon>Bacteria</taxon>
        <taxon>Bacillati</taxon>
        <taxon>Actinomycetota</taxon>
        <taxon>Actinomycetes</taxon>
        <taxon>Pseudonocardiales</taxon>
        <taxon>Pseudonocardiaceae</taxon>
        <taxon>Amycolatopsis</taxon>
    </lineage>
</organism>
<protein>
    <submittedName>
        <fullName evidence="2">Nucleoside-diphosphate-sugar epimerase</fullName>
    </submittedName>
</protein>
<dbReference type="InterPro" id="IPR051783">
    <property type="entry name" value="NAD(P)-dependent_oxidoreduct"/>
</dbReference>
<dbReference type="PANTHER" id="PTHR48079">
    <property type="entry name" value="PROTEIN YEEZ"/>
    <property type="match status" value="1"/>
</dbReference>
<dbReference type="GO" id="GO:0004029">
    <property type="term" value="F:aldehyde dehydrogenase (NAD+) activity"/>
    <property type="evidence" value="ECO:0007669"/>
    <property type="project" value="TreeGrafter"/>
</dbReference>
<dbReference type="STRING" id="112413.SAMN05421854_106234"/>
<dbReference type="Gene3D" id="3.40.50.720">
    <property type="entry name" value="NAD(P)-binding Rossmann-like Domain"/>
    <property type="match status" value="1"/>
</dbReference>
<dbReference type="Proteomes" id="UP000199137">
    <property type="component" value="Unassembled WGS sequence"/>
</dbReference>
<gene>
    <name evidence="2" type="ORF">SAMN05421854_106234</name>
</gene>
<dbReference type="OrthoDB" id="9798669at2"/>
<dbReference type="AlphaFoldDB" id="A0A1I5S8S8"/>
<dbReference type="SUPFAM" id="SSF51735">
    <property type="entry name" value="NAD(P)-binding Rossmann-fold domains"/>
    <property type="match status" value="1"/>
</dbReference>
<name>A0A1I5S8S8_9PSEU</name>
<dbReference type="RefSeq" id="WP_093574790.1">
    <property type="nucleotide sequence ID" value="NZ_FOWC01000006.1"/>
</dbReference>
<dbReference type="PANTHER" id="PTHR48079:SF6">
    <property type="entry name" value="NAD(P)-BINDING DOMAIN-CONTAINING PROTEIN-RELATED"/>
    <property type="match status" value="1"/>
</dbReference>
<reference evidence="2 3" key="1">
    <citation type="submission" date="2016-10" db="EMBL/GenBank/DDBJ databases">
        <authorList>
            <person name="de Groot N.N."/>
        </authorList>
    </citation>
    <scope>NUCLEOTIDE SEQUENCE [LARGE SCALE GENOMIC DNA]</scope>
    <source>
        <strain evidence="2 3">DSM 44637</strain>
    </source>
</reference>
<evidence type="ECO:0000313" key="2">
    <source>
        <dbReference type="EMBL" id="SFP67125.1"/>
    </source>
</evidence>
<dbReference type="Pfam" id="PF01370">
    <property type="entry name" value="Epimerase"/>
    <property type="match status" value="1"/>
</dbReference>
<evidence type="ECO:0000313" key="3">
    <source>
        <dbReference type="Proteomes" id="UP000199137"/>
    </source>
</evidence>
<dbReference type="GO" id="GO:0005737">
    <property type="term" value="C:cytoplasm"/>
    <property type="evidence" value="ECO:0007669"/>
    <property type="project" value="TreeGrafter"/>
</dbReference>